<proteinExistence type="predicted"/>
<protein>
    <recommendedName>
        <fullName evidence="4">Zn(2)-C6 fungal-type domain-containing protein</fullName>
    </recommendedName>
</protein>
<dbReference type="GO" id="GO:0001080">
    <property type="term" value="P:nitrogen catabolite activation of transcription from RNA polymerase II promoter"/>
    <property type="evidence" value="ECO:0007669"/>
    <property type="project" value="TreeGrafter"/>
</dbReference>
<dbReference type="AlphaFoldDB" id="A0A1Y6LZY1"/>
<keyword evidence="1" id="KW-0479">Metal-binding</keyword>
<accession>A0A1Y6LZY1</accession>
<organism evidence="5 6">
    <name type="scientific">Zymoseptoria tritici ST99CH_1A5</name>
    <dbReference type="NCBI Taxonomy" id="1276529"/>
    <lineage>
        <taxon>Eukaryota</taxon>
        <taxon>Fungi</taxon>
        <taxon>Dikarya</taxon>
        <taxon>Ascomycota</taxon>
        <taxon>Pezizomycotina</taxon>
        <taxon>Dothideomycetes</taxon>
        <taxon>Dothideomycetidae</taxon>
        <taxon>Mycosphaerellales</taxon>
        <taxon>Mycosphaerellaceae</taxon>
        <taxon>Zymoseptoria</taxon>
    </lineage>
</organism>
<dbReference type="SUPFAM" id="SSF57701">
    <property type="entry name" value="Zn2/Cys6 DNA-binding domain"/>
    <property type="match status" value="1"/>
</dbReference>
<evidence type="ECO:0000313" key="5">
    <source>
        <dbReference type="EMBL" id="SMY29947.1"/>
    </source>
</evidence>
<gene>
    <name evidence="5" type="ORF">ZT1A5_G11397</name>
</gene>
<feature type="compositionally biased region" description="Basic and acidic residues" evidence="3">
    <location>
        <begin position="506"/>
        <end position="520"/>
    </location>
</feature>
<dbReference type="Pfam" id="PF00172">
    <property type="entry name" value="Zn_clus"/>
    <property type="match status" value="1"/>
</dbReference>
<dbReference type="EMBL" id="LT882688">
    <property type="protein sequence ID" value="SMY29947.1"/>
    <property type="molecule type" value="Genomic_DNA"/>
</dbReference>
<dbReference type="Gene3D" id="4.10.240.10">
    <property type="entry name" value="Zn(2)-C6 fungal-type DNA-binding domain"/>
    <property type="match status" value="1"/>
</dbReference>
<evidence type="ECO:0000256" key="2">
    <source>
        <dbReference type="ARBA" id="ARBA00023242"/>
    </source>
</evidence>
<evidence type="ECO:0000256" key="1">
    <source>
        <dbReference type="ARBA" id="ARBA00022723"/>
    </source>
</evidence>
<feature type="compositionally biased region" description="Polar residues" evidence="3">
    <location>
        <begin position="633"/>
        <end position="647"/>
    </location>
</feature>
<keyword evidence="2" id="KW-0539">Nucleus</keyword>
<dbReference type="CDD" id="cd00067">
    <property type="entry name" value="GAL4"/>
    <property type="match status" value="1"/>
</dbReference>
<name>A0A1Y6LZY1_ZYMTR</name>
<dbReference type="InterPro" id="IPR001138">
    <property type="entry name" value="Zn2Cys6_DnaBD"/>
</dbReference>
<evidence type="ECO:0000256" key="3">
    <source>
        <dbReference type="SAM" id="MobiDB-lite"/>
    </source>
</evidence>
<feature type="compositionally biased region" description="Low complexity" evidence="3">
    <location>
        <begin position="621"/>
        <end position="632"/>
    </location>
</feature>
<dbReference type="GO" id="GO:0006351">
    <property type="term" value="P:DNA-templated transcription"/>
    <property type="evidence" value="ECO:0007669"/>
    <property type="project" value="InterPro"/>
</dbReference>
<evidence type="ECO:0000259" key="4">
    <source>
        <dbReference type="PROSITE" id="PS50048"/>
    </source>
</evidence>
<feature type="region of interest" description="Disordered" evidence="3">
    <location>
        <begin position="621"/>
        <end position="670"/>
    </location>
</feature>
<dbReference type="Proteomes" id="UP000215453">
    <property type="component" value="Chromosome 13"/>
</dbReference>
<dbReference type="PROSITE" id="PS50048">
    <property type="entry name" value="ZN2_CY6_FUNGAL_2"/>
    <property type="match status" value="1"/>
</dbReference>
<dbReference type="PANTHER" id="PTHR31668">
    <property type="entry name" value="GLUCOSE TRANSPORT TRANSCRIPTION REGULATOR RGT1-RELATED-RELATED"/>
    <property type="match status" value="1"/>
</dbReference>
<dbReference type="GO" id="GO:0000981">
    <property type="term" value="F:DNA-binding transcription factor activity, RNA polymerase II-specific"/>
    <property type="evidence" value="ECO:0007669"/>
    <property type="project" value="InterPro"/>
</dbReference>
<dbReference type="GO" id="GO:0005634">
    <property type="term" value="C:nucleus"/>
    <property type="evidence" value="ECO:0007669"/>
    <property type="project" value="TreeGrafter"/>
</dbReference>
<dbReference type="CDD" id="cd12148">
    <property type="entry name" value="fungal_TF_MHR"/>
    <property type="match status" value="1"/>
</dbReference>
<dbReference type="Pfam" id="PF04082">
    <property type="entry name" value="Fungal_trans"/>
    <property type="match status" value="1"/>
</dbReference>
<feature type="compositionally biased region" description="Low complexity" evidence="3">
    <location>
        <begin position="656"/>
        <end position="670"/>
    </location>
</feature>
<dbReference type="PROSITE" id="PS00463">
    <property type="entry name" value="ZN2_CY6_FUNGAL_1"/>
    <property type="match status" value="1"/>
</dbReference>
<dbReference type="InterPro" id="IPR007219">
    <property type="entry name" value="XnlR_reg_dom"/>
</dbReference>
<feature type="domain" description="Zn(2)-C6 fungal-type" evidence="4">
    <location>
        <begin position="25"/>
        <end position="56"/>
    </location>
</feature>
<dbReference type="InterPro" id="IPR036864">
    <property type="entry name" value="Zn2-C6_fun-type_DNA-bd_sf"/>
</dbReference>
<evidence type="ECO:0000313" key="6">
    <source>
        <dbReference type="Proteomes" id="UP000215453"/>
    </source>
</evidence>
<reference evidence="5 6" key="1">
    <citation type="submission" date="2016-10" db="EMBL/GenBank/DDBJ databases">
        <authorList>
            <person name="Varghese N."/>
        </authorList>
    </citation>
    <scope>NUCLEOTIDE SEQUENCE [LARGE SCALE GENOMIC DNA]</scope>
</reference>
<dbReference type="GO" id="GO:0003677">
    <property type="term" value="F:DNA binding"/>
    <property type="evidence" value="ECO:0007669"/>
    <property type="project" value="InterPro"/>
</dbReference>
<dbReference type="InterPro" id="IPR050797">
    <property type="entry name" value="Carb_Metab_Trans_Reg"/>
</dbReference>
<sequence>MLTKQEPSVEPIDRARAYKSRNKRPCDFCRYKKAACHLETAPPCELCVRYGKECTFVESPAKRRRPNEQTRNAAIEDIKANLSLSREICSDTGRNPSIYGHDSNHARTAGMDLYPPPPLHHQDHLLSWEAGLPSFAMDPTLAQDFPFDPQLFAEPLAFDTFEPASASASSTLTFQSPDIFSHASHESTDSLTSPPSQCAGFLPALTFESTAFEPSPEREHASYVQIVGISGELDPCLLSKYEYDEDNETKHHDFKIRKTSAVSEEHAGKTTADQTFLLVKSKTYSTSGAFHWRQDLEKLVPSAQGAGLVDLFYKHIHPVLPILPQSTFSSTSPSESEFPPHLSAAVYAHALSFVPSDAHPSIAQPSKSGQLQERLLAFSYAALQSAIQTPDVTVIQTLLLHLKRGHDSGALDSASTSPHSRLPHETDAAKWTMMCQTLGLAQGLGLDQNCASWTTISRAERKLRKRLAWAVWVTEKWLATGLGRRSLSGKIGEDWEVPYLTAKDFHEDGGRGGQEADAHDSLSPAPSSSPKNILSSKKRKWDSEETEVKEADPGHFIHLCTLTEIVDDILTELYSPTAMRTLAGNLENTLEVAKPLRLRLGEWHRGLPADLSATLTTTASTATSPSSALTPSIVEQASGPSTASLDHSASPIVEKTSTSPATSPSSCLPSMSPEGTTLHYATAQPSVPYTSLHLSYITAKILIFRALLRASASLSIPKDNPYCPALEALRVGSLATAHEIISFVSNLPPQAYASALWPAYATQQIGTASSFLLLLAHTTDGGHGAEAREVVMEWTDVLRARAPQFGLLRSGLNIVEHGMERLPGNMGKSER</sequence>
<dbReference type="PANTHER" id="PTHR31668:SF4">
    <property type="entry name" value="TRANSCRIPTIONAL ACTIVATOR PROTEIN DAL81"/>
    <property type="match status" value="1"/>
</dbReference>
<feature type="compositionally biased region" description="Polar residues" evidence="3">
    <location>
        <begin position="524"/>
        <end position="535"/>
    </location>
</feature>
<feature type="region of interest" description="Disordered" evidence="3">
    <location>
        <begin position="506"/>
        <end position="548"/>
    </location>
</feature>
<dbReference type="GO" id="GO:0008270">
    <property type="term" value="F:zinc ion binding"/>
    <property type="evidence" value="ECO:0007669"/>
    <property type="project" value="InterPro"/>
</dbReference>